<feature type="signal peptide" evidence="2">
    <location>
        <begin position="1"/>
        <end position="35"/>
    </location>
</feature>
<dbReference type="Pfam" id="PF03413">
    <property type="entry name" value="PepSY"/>
    <property type="match status" value="1"/>
</dbReference>
<reference evidence="4" key="1">
    <citation type="journal article" date="2014" name="Int. J. Syst. Evol. Microbiol.">
        <title>Complete genome sequence of Corynebacterium casei LMG S-19264T (=DSM 44701T), isolated from a smear-ripened cheese.</title>
        <authorList>
            <consortium name="US DOE Joint Genome Institute (JGI-PGF)"/>
            <person name="Walter F."/>
            <person name="Albersmeier A."/>
            <person name="Kalinowski J."/>
            <person name="Ruckert C."/>
        </authorList>
    </citation>
    <scope>NUCLEOTIDE SEQUENCE</scope>
    <source>
        <strain evidence="4">CGMCC 1.15388</strain>
    </source>
</reference>
<evidence type="ECO:0000259" key="3">
    <source>
        <dbReference type="Pfam" id="PF03413"/>
    </source>
</evidence>
<dbReference type="EMBL" id="BMIS01000002">
    <property type="protein sequence ID" value="GGE61268.1"/>
    <property type="molecule type" value="Genomic_DNA"/>
</dbReference>
<evidence type="ECO:0000313" key="5">
    <source>
        <dbReference type="Proteomes" id="UP000633136"/>
    </source>
</evidence>
<proteinExistence type="predicted"/>
<keyword evidence="2" id="KW-0732">Signal</keyword>
<dbReference type="InterPro" id="IPR025711">
    <property type="entry name" value="PepSY"/>
</dbReference>
<accession>A0A917ANB5</accession>
<sequence length="225" mass="24129">MMNTEMTTARKAPFALLSVAAVGALALTACGPDDALDTEGNGEPDSPVTVGTENGDQADDQDDVAQEDAAQDDQQDDADDQAAQDGAATEDEDGETPDEPLFQAIEAALDEYPDGVVTELDTDDEYFEIFVYDGQTEWELEVDRESFEIIDTEDDGIDSDDQEKAEAVEIDIIEALTTAAEEGGAEVEQAELDTEDGTVVWEVELANDVEVYVDVATGEVLKTDS</sequence>
<feature type="chain" id="PRO_5036689214" description="PepSY domain-containing protein" evidence="2">
    <location>
        <begin position="36"/>
        <end position="225"/>
    </location>
</feature>
<reference evidence="4" key="2">
    <citation type="submission" date="2020-09" db="EMBL/GenBank/DDBJ databases">
        <authorList>
            <person name="Sun Q."/>
            <person name="Zhou Y."/>
        </authorList>
    </citation>
    <scope>NUCLEOTIDE SEQUENCE</scope>
    <source>
        <strain evidence="4">CGMCC 1.15388</strain>
    </source>
</reference>
<feature type="compositionally biased region" description="Acidic residues" evidence="1">
    <location>
        <begin position="56"/>
        <end position="98"/>
    </location>
</feature>
<comment type="caution">
    <text evidence="4">The sequence shown here is derived from an EMBL/GenBank/DDBJ whole genome shotgun (WGS) entry which is preliminary data.</text>
</comment>
<dbReference type="Proteomes" id="UP000633136">
    <property type="component" value="Unassembled WGS sequence"/>
</dbReference>
<organism evidence="4 5">
    <name type="scientific">Nesterenkonia cremea</name>
    <dbReference type="NCBI Taxonomy" id="1882340"/>
    <lineage>
        <taxon>Bacteria</taxon>
        <taxon>Bacillati</taxon>
        <taxon>Actinomycetota</taxon>
        <taxon>Actinomycetes</taxon>
        <taxon>Micrococcales</taxon>
        <taxon>Micrococcaceae</taxon>
        <taxon>Nesterenkonia</taxon>
    </lineage>
</organism>
<dbReference type="RefSeq" id="WP_188682580.1">
    <property type="nucleotide sequence ID" value="NZ_BMIS01000002.1"/>
</dbReference>
<dbReference type="AlphaFoldDB" id="A0A917ANB5"/>
<protein>
    <recommendedName>
        <fullName evidence="3">PepSY domain-containing protein</fullName>
    </recommendedName>
</protein>
<feature type="region of interest" description="Disordered" evidence="1">
    <location>
        <begin position="31"/>
        <end position="102"/>
    </location>
</feature>
<evidence type="ECO:0000256" key="1">
    <source>
        <dbReference type="SAM" id="MobiDB-lite"/>
    </source>
</evidence>
<evidence type="ECO:0000313" key="4">
    <source>
        <dbReference type="EMBL" id="GGE61268.1"/>
    </source>
</evidence>
<name>A0A917ANB5_9MICC</name>
<keyword evidence="5" id="KW-1185">Reference proteome</keyword>
<evidence type="ECO:0000256" key="2">
    <source>
        <dbReference type="SAM" id="SignalP"/>
    </source>
</evidence>
<gene>
    <name evidence="4" type="ORF">GCM10011401_05220</name>
</gene>
<dbReference type="Gene3D" id="3.10.450.40">
    <property type="match status" value="2"/>
</dbReference>
<feature type="domain" description="PepSY" evidence="3">
    <location>
        <begin position="174"/>
        <end position="223"/>
    </location>
</feature>